<accession>A0A5A7QJU0</accession>
<proteinExistence type="predicted"/>
<organism evidence="2 3">
    <name type="scientific">Striga asiatica</name>
    <name type="common">Asiatic witchweed</name>
    <name type="synonym">Buchnera asiatica</name>
    <dbReference type="NCBI Taxonomy" id="4170"/>
    <lineage>
        <taxon>Eukaryota</taxon>
        <taxon>Viridiplantae</taxon>
        <taxon>Streptophyta</taxon>
        <taxon>Embryophyta</taxon>
        <taxon>Tracheophyta</taxon>
        <taxon>Spermatophyta</taxon>
        <taxon>Magnoliopsida</taxon>
        <taxon>eudicotyledons</taxon>
        <taxon>Gunneridae</taxon>
        <taxon>Pentapetalae</taxon>
        <taxon>asterids</taxon>
        <taxon>lamiids</taxon>
        <taxon>Lamiales</taxon>
        <taxon>Orobanchaceae</taxon>
        <taxon>Buchnereae</taxon>
        <taxon>Striga</taxon>
    </lineage>
</organism>
<dbReference type="AlphaFoldDB" id="A0A5A7QJU0"/>
<evidence type="ECO:0000259" key="1">
    <source>
        <dbReference type="PROSITE" id="PS00125"/>
    </source>
</evidence>
<dbReference type="InterPro" id="IPR029052">
    <property type="entry name" value="Metallo-depent_PP-like"/>
</dbReference>
<sequence length="213" mass="24145">MMKCCHFVKKRNNRGSGLLGPVRRNGSVVGGEDPPHWLRCSPDFSLPAQSPPRSLPNQDLLTIRRRRLNIRILMSSYTTVSKISGLVFCFKSKAINHAFKFNLYEHLSITSGAKRDKKPLFKACLANTDVHRLFDASHISATGDMHGQYHDLLRISEYPEKIFLLRGNHEEAKSTVYVDSMTNITELPRPTGIPYNDLMCDLFRSDPDPRAMG</sequence>
<dbReference type="PROSITE" id="PS00125">
    <property type="entry name" value="SER_THR_PHOSPHATASE"/>
    <property type="match status" value="1"/>
</dbReference>
<dbReference type="Proteomes" id="UP000325081">
    <property type="component" value="Unassembled WGS sequence"/>
</dbReference>
<dbReference type="SUPFAM" id="SSF56300">
    <property type="entry name" value="Metallo-dependent phosphatases"/>
    <property type="match status" value="1"/>
</dbReference>
<evidence type="ECO:0000313" key="2">
    <source>
        <dbReference type="EMBL" id="GER45236.1"/>
    </source>
</evidence>
<reference evidence="3" key="1">
    <citation type="journal article" date="2019" name="Curr. Biol.">
        <title>Genome Sequence of Striga asiatica Provides Insight into the Evolution of Plant Parasitism.</title>
        <authorList>
            <person name="Yoshida S."/>
            <person name="Kim S."/>
            <person name="Wafula E.K."/>
            <person name="Tanskanen J."/>
            <person name="Kim Y.M."/>
            <person name="Honaas L."/>
            <person name="Yang Z."/>
            <person name="Spallek T."/>
            <person name="Conn C.E."/>
            <person name="Ichihashi Y."/>
            <person name="Cheong K."/>
            <person name="Cui S."/>
            <person name="Der J.P."/>
            <person name="Gundlach H."/>
            <person name="Jiao Y."/>
            <person name="Hori C."/>
            <person name="Ishida J.K."/>
            <person name="Kasahara H."/>
            <person name="Kiba T."/>
            <person name="Kim M.S."/>
            <person name="Koo N."/>
            <person name="Laohavisit A."/>
            <person name="Lee Y.H."/>
            <person name="Lumba S."/>
            <person name="McCourt P."/>
            <person name="Mortimer J.C."/>
            <person name="Mutuku J.M."/>
            <person name="Nomura T."/>
            <person name="Sasaki-Sekimoto Y."/>
            <person name="Seto Y."/>
            <person name="Wang Y."/>
            <person name="Wakatake T."/>
            <person name="Sakakibara H."/>
            <person name="Demura T."/>
            <person name="Yamaguchi S."/>
            <person name="Yoneyama K."/>
            <person name="Manabe R.I."/>
            <person name="Nelson D.C."/>
            <person name="Schulman A.H."/>
            <person name="Timko M.P."/>
            <person name="dePamphilis C.W."/>
            <person name="Choi D."/>
            <person name="Shirasu K."/>
        </authorList>
    </citation>
    <scope>NUCLEOTIDE SEQUENCE [LARGE SCALE GENOMIC DNA]</scope>
    <source>
        <strain evidence="3">cv. UVA1</strain>
    </source>
</reference>
<feature type="domain" description="Serine/threonine specific protein phosphatases" evidence="1">
    <location>
        <begin position="165"/>
        <end position="170"/>
    </location>
</feature>
<dbReference type="InterPro" id="IPR006186">
    <property type="entry name" value="Ser/Thr-sp_prot-phosphatase"/>
</dbReference>
<dbReference type="EMBL" id="BKCP01007181">
    <property type="protein sequence ID" value="GER45236.1"/>
    <property type="molecule type" value="Genomic_DNA"/>
</dbReference>
<comment type="caution">
    <text evidence="2">The sequence shown here is derived from an EMBL/GenBank/DDBJ whole genome shotgun (WGS) entry which is preliminary data.</text>
</comment>
<protein>
    <submittedName>
        <fullName evidence="2">Serine/threonine-protein phosphatase PP1</fullName>
    </submittedName>
</protein>
<dbReference type="GO" id="GO:0016787">
    <property type="term" value="F:hydrolase activity"/>
    <property type="evidence" value="ECO:0007669"/>
    <property type="project" value="InterPro"/>
</dbReference>
<evidence type="ECO:0000313" key="3">
    <source>
        <dbReference type="Proteomes" id="UP000325081"/>
    </source>
</evidence>
<dbReference type="OrthoDB" id="5831000at2759"/>
<name>A0A5A7QJU0_STRAF</name>
<keyword evidence="3" id="KW-1185">Reference proteome</keyword>
<gene>
    <name evidence="2" type="ORF">STAS_22161</name>
</gene>